<dbReference type="Proteomes" id="UP000321436">
    <property type="component" value="Unassembled WGS sequence"/>
</dbReference>
<dbReference type="EMBL" id="BKAU01000001">
    <property type="protein sequence ID" value="GEP95750.1"/>
    <property type="molecule type" value="Genomic_DNA"/>
</dbReference>
<dbReference type="AlphaFoldDB" id="A0A512RJ94"/>
<keyword evidence="4" id="KW-1185">Reference proteome</keyword>
<accession>A0A512RJ94</accession>
<gene>
    <name evidence="3" type="ORF">CCY01nite_20100</name>
</gene>
<evidence type="ECO:0000313" key="4">
    <source>
        <dbReference type="Proteomes" id="UP000321436"/>
    </source>
</evidence>
<evidence type="ECO:0000256" key="2">
    <source>
        <dbReference type="ARBA" id="ARBA00049988"/>
    </source>
</evidence>
<name>A0A512RJ94_9BACT</name>
<reference evidence="3 4" key="1">
    <citation type="submission" date="2019-07" db="EMBL/GenBank/DDBJ databases">
        <title>Whole genome shotgun sequence of Chitinophaga cymbidii NBRC 109752.</title>
        <authorList>
            <person name="Hosoyama A."/>
            <person name="Uohara A."/>
            <person name="Ohji S."/>
            <person name="Ichikawa N."/>
        </authorList>
    </citation>
    <scope>NUCLEOTIDE SEQUENCE [LARGE SCALE GENOMIC DNA]</scope>
    <source>
        <strain evidence="3 4">NBRC 109752</strain>
    </source>
</reference>
<evidence type="ECO:0000313" key="3">
    <source>
        <dbReference type="EMBL" id="GEP95750.1"/>
    </source>
</evidence>
<dbReference type="InterPro" id="IPR010985">
    <property type="entry name" value="Ribbon_hlx_hlx"/>
</dbReference>
<evidence type="ECO:0000256" key="1">
    <source>
        <dbReference type="ARBA" id="ARBA00022649"/>
    </source>
</evidence>
<sequence>MRIAMKAANMTRFDTRLSTEMKEFFEYAADLAGYKTLTEFVIYSVKVQAEKIVEKHNAILASQKDQEIFFTAIMNPGEPNVNLKEAAKRYKKTNKKK</sequence>
<dbReference type="PANTHER" id="PTHR35401:SF2">
    <property type="entry name" value="ABC-TYPE TRANSPORT SYSTEM"/>
    <property type="match status" value="1"/>
</dbReference>
<dbReference type="Gene3D" id="1.20.5.780">
    <property type="entry name" value="Single helix bin"/>
    <property type="match status" value="1"/>
</dbReference>
<dbReference type="InterPro" id="IPR014795">
    <property type="entry name" value="TacA_1-like"/>
</dbReference>
<proteinExistence type="inferred from homology"/>
<dbReference type="PANTHER" id="PTHR35401">
    <property type="entry name" value="COPG FAMILY HELIX-TURN-HELIX PROTEIN-RELATED-RELATED"/>
    <property type="match status" value="1"/>
</dbReference>
<organism evidence="3 4">
    <name type="scientific">Chitinophaga cymbidii</name>
    <dbReference type="NCBI Taxonomy" id="1096750"/>
    <lineage>
        <taxon>Bacteria</taxon>
        <taxon>Pseudomonadati</taxon>
        <taxon>Bacteroidota</taxon>
        <taxon>Chitinophagia</taxon>
        <taxon>Chitinophagales</taxon>
        <taxon>Chitinophagaceae</taxon>
        <taxon>Chitinophaga</taxon>
    </lineage>
</organism>
<dbReference type="SUPFAM" id="SSF47598">
    <property type="entry name" value="Ribbon-helix-helix"/>
    <property type="match status" value="1"/>
</dbReference>
<keyword evidence="1" id="KW-1277">Toxin-antitoxin system</keyword>
<dbReference type="Pfam" id="PF08681">
    <property type="entry name" value="TacA1"/>
    <property type="match status" value="1"/>
</dbReference>
<comment type="caution">
    <text evidence="3">The sequence shown here is derived from an EMBL/GenBank/DDBJ whole genome shotgun (WGS) entry which is preliminary data.</text>
</comment>
<evidence type="ECO:0008006" key="5">
    <source>
        <dbReference type="Google" id="ProtNLM"/>
    </source>
</evidence>
<dbReference type="GO" id="GO:0006355">
    <property type="term" value="P:regulation of DNA-templated transcription"/>
    <property type="evidence" value="ECO:0007669"/>
    <property type="project" value="InterPro"/>
</dbReference>
<protein>
    <recommendedName>
        <fullName evidence="5">DUF1778 domain-containing protein</fullName>
    </recommendedName>
</protein>
<comment type="similarity">
    <text evidence="2">Belongs to the TacA antitoxin family.</text>
</comment>